<dbReference type="GO" id="GO:0006777">
    <property type="term" value="P:Mo-molybdopterin cofactor biosynthetic process"/>
    <property type="evidence" value="ECO:0007669"/>
    <property type="project" value="UniProtKB-UniRule"/>
</dbReference>
<comment type="catalytic activity">
    <reaction evidence="4">
        <text>Mo-molybdopterin + L-cysteine + AH2 = thio-Mo-molybdopterin + L-alanine + A + H2O</text>
        <dbReference type="Rhea" id="RHEA:42636"/>
        <dbReference type="ChEBI" id="CHEBI:13193"/>
        <dbReference type="ChEBI" id="CHEBI:15377"/>
        <dbReference type="ChEBI" id="CHEBI:17499"/>
        <dbReference type="ChEBI" id="CHEBI:35235"/>
        <dbReference type="ChEBI" id="CHEBI:57972"/>
        <dbReference type="ChEBI" id="CHEBI:71302"/>
        <dbReference type="ChEBI" id="CHEBI:82685"/>
        <dbReference type="EC" id="2.8.1.9"/>
    </reaction>
</comment>
<dbReference type="PANTHER" id="PTHR14237">
    <property type="entry name" value="MOLYBDOPTERIN COFACTOR SULFURASE MOSC"/>
    <property type="match status" value="1"/>
</dbReference>
<dbReference type="STRING" id="158441.A0A226EE20"/>
<dbReference type="AlphaFoldDB" id="A0A226EE20"/>
<dbReference type="OrthoDB" id="420046at2759"/>
<feature type="active site" evidence="4">
    <location>
        <position position="489"/>
    </location>
</feature>
<evidence type="ECO:0000256" key="3">
    <source>
        <dbReference type="ARBA" id="ARBA00023150"/>
    </source>
</evidence>
<dbReference type="EMBL" id="LNIX01000004">
    <property type="protein sequence ID" value="OXA55873.1"/>
    <property type="molecule type" value="Genomic_DNA"/>
</dbReference>
<dbReference type="EC" id="2.8.1.9" evidence="4"/>
<dbReference type="GO" id="GO:0030170">
    <property type="term" value="F:pyridoxal phosphate binding"/>
    <property type="evidence" value="ECO:0007669"/>
    <property type="project" value="UniProtKB-UniRule"/>
</dbReference>
<evidence type="ECO:0000313" key="8">
    <source>
        <dbReference type="Proteomes" id="UP000198287"/>
    </source>
</evidence>
<dbReference type="OMA" id="PCTRCQM"/>
<dbReference type="Gene3D" id="3.40.640.10">
    <property type="entry name" value="Type I PLP-dependent aspartate aminotransferase-like (Major domain)"/>
    <property type="match status" value="1"/>
</dbReference>
<gene>
    <name evidence="7" type="ORF">Fcan01_09309</name>
</gene>
<dbReference type="Proteomes" id="UP000198287">
    <property type="component" value="Unassembled WGS sequence"/>
</dbReference>
<dbReference type="InterPro" id="IPR015422">
    <property type="entry name" value="PyrdxlP-dep_Trfase_small"/>
</dbReference>
<name>A0A226EE20_FOLCA</name>
<feature type="region of interest" description="Disordered" evidence="5">
    <location>
        <begin position="164"/>
        <end position="185"/>
    </location>
</feature>
<comment type="similarity">
    <text evidence="4">Belongs to the class-V pyridoxal-phosphate-dependent aminotransferase family. MOCOS subfamily.</text>
</comment>
<comment type="function">
    <text evidence="4">Sulfurates the molybdenum cofactor. Sulfation of molybdenum is essential for xanthine dehydrogenase (XDH) and aldehyde oxidase (ADO) enzymes in which molybdenum cofactor is liganded by 1 oxygen and 1 sulfur atom in active form.</text>
</comment>
<accession>A0A226EE20</accession>
<reference evidence="7 8" key="1">
    <citation type="submission" date="2015-12" db="EMBL/GenBank/DDBJ databases">
        <title>The genome of Folsomia candida.</title>
        <authorList>
            <person name="Faddeeva A."/>
            <person name="Derks M.F."/>
            <person name="Anvar Y."/>
            <person name="Smit S."/>
            <person name="Van Straalen N."/>
            <person name="Roelofs D."/>
        </authorList>
    </citation>
    <scope>NUCLEOTIDE SEQUENCE [LARGE SCALE GENOMIC DNA]</scope>
    <source>
        <strain evidence="7 8">VU population</strain>
        <tissue evidence="7">Whole body</tissue>
    </source>
</reference>
<evidence type="ECO:0000313" key="7">
    <source>
        <dbReference type="EMBL" id="OXA55873.1"/>
    </source>
</evidence>
<evidence type="ECO:0000256" key="4">
    <source>
        <dbReference type="HAMAP-Rule" id="MF_03050"/>
    </source>
</evidence>
<dbReference type="InterPro" id="IPR000192">
    <property type="entry name" value="Aminotrans_V_dom"/>
</dbReference>
<dbReference type="GO" id="GO:0008265">
    <property type="term" value="F:molybdenum cofactor sulfurtransferase activity"/>
    <property type="evidence" value="ECO:0007669"/>
    <property type="project" value="UniProtKB-UniRule"/>
</dbReference>
<keyword evidence="8" id="KW-1185">Reference proteome</keyword>
<dbReference type="Pfam" id="PF03476">
    <property type="entry name" value="MOSC_N"/>
    <property type="match status" value="1"/>
</dbReference>
<dbReference type="PANTHER" id="PTHR14237:SF80">
    <property type="entry name" value="MOLYBDENUM COFACTOR SULFURASE"/>
    <property type="match status" value="1"/>
</dbReference>
<dbReference type="InterPro" id="IPR005302">
    <property type="entry name" value="MoCF_Sase_C"/>
</dbReference>
<dbReference type="PROSITE" id="PS51340">
    <property type="entry name" value="MOSC"/>
    <property type="match status" value="1"/>
</dbReference>
<dbReference type="Pfam" id="PF00266">
    <property type="entry name" value="Aminotran_5"/>
    <property type="match status" value="2"/>
</dbReference>
<feature type="domain" description="MOSC" evidence="6">
    <location>
        <begin position="696"/>
        <end position="933"/>
    </location>
</feature>
<dbReference type="Pfam" id="PF03473">
    <property type="entry name" value="MOSC"/>
    <property type="match status" value="1"/>
</dbReference>
<dbReference type="InterPro" id="IPR015424">
    <property type="entry name" value="PyrdxlP-dep_Trfase"/>
</dbReference>
<organism evidence="7 8">
    <name type="scientific">Folsomia candida</name>
    <name type="common">Springtail</name>
    <dbReference type="NCBI Taxonomy" id="158441"/>
    <lineage>
        <taxon>Eukaryota</taxon>
        <taxon>Metazoa</taxon>
        <taxon>Ecdysozoa</taxon>
        <taxon>Arthropoda</taxon>
        <taxon>Hexapoda</taxon>
        <taxon>Collembola</taxon>
        <taxon>Entomobryomorpha</taxon>
        <taxon>Isotomoidea</taxon>
        <taxon>Isotomidae</taxon>
        <taxon>Proisotominae</taxon>
        <taxon>Folsomia</taxon>
    </lineage>
</organism>
<evidence type="ECO:0000256" key="2">
    <source>
        <dbReference type="ARBA" id="ARBA00022898"/>
    </source>
</evidence>
<proteinExistence type="inferred from homology"/>
<dbReference type="InterPro" id="IPR005303">
    <property type="entry name" value="MOCOS_middle"/>
</dbReference>
<feature type="modified residue" description="N6-(pyridoxal phosphate)lysine" evidence="4">
    <location>
        <position position="328"/>
    </location>
</feature>
<keyword evidence="2 4" id="KW-0663">Pyridoxal phosphate</keyword>
<protein>
    <recommendedName>
        <fullName evidence="4">Molybdenum cofactor sulfurase</fullName>
        <shortName evidence="4">MCS</shortName>
        <shortName evidence="4">MOS</shortName>
        <shortName evidence="4">MoCo sulfurase</shortName>
        <ecNumber evidence="4">2.8.1.9</ecNumber>
    </recommendedName>
    <alternativeName>
        <fullName evidence="4">Molybdenum cofactor sulfurtransferase</fullName>
    </alternativeName>
</protein>
<dbReference type="HAMAP" id="MF_03050">
    <property type="entry name" value="MOCOS"/>
    <property type="match status" value="1"/>
</dbReference>
<comment type="cofactor">
    <cofactor evidence="4">
        <name>pyridoxal 5'-phosphate</name>
        <dbReference type="ChEBI" id="CHEBI:597326"/>
    </cofactor>
</comment>
<dbReference type="SUPFAM" id="SSF53383">
    <property type="entry name" value="PLP-dependent transferases"/>
    <property type="match status" value="2"/>
</dbReference>
<evidence type="ECO:0000256" key="5">
    <source>
        <dbReference type="SAM" id="MobiDB-lite"/>
    </source>
</evidence>
<dbReference type="GO" id="GO:0016829">
    <property type="term" value="F:lyase activity"/>
    <property type="evidence" value="ECO:0007669"/>
    <property type="project" value="UniProtKB-UniRule"/>
</dbReference>
<dbReference type="InterPro" id="IPR028886">
    <property type="entry name" value="MoCo_sulfurase"/>
</dbReference>
<sequence>MGRRKDEDLLCPRLKNNNDNNDFNLGHHSYEEVLTQGQILQLKDEFSRLKESCYLDHAGATLYSKSQLESAMTELQENLFSNPHSRNPSSSITTDATDHVRQRVLAHFGTNDDEYSVIFTSGATSGLKLLAESFSFNEEGIFAYLEENHTSVVGMREYLLKNRNGPTHKNSSTSSVSCEDSSTSNNGNGHVYCVSKYAMEQIMMNSPVPHYHAAEVDASGVSKNSTSSPSNGLMTENANALCAIPAQCNFSGYKYPLEWISKIQSGQLNSISESGDFYIQNKTFKTNPVKIDRSLKWYVVLDAASYVASNRLNLSVHKPDFVTISFYKMFGWPTGLGALIVRNSSGHILGNKQYFGGGTVNISIPSLPYHVKRSKLHERFEDGTISFLSILGVRHGLNALTKFFPEMDLIRTRTFRLTQYLYKNLRNMTYENGQRVATIFSDTEYDSEKTQGPVVTFNLLRPNGEIIGYSEMEQIAYLHNVNLRYGCFCNPGACRRHLGLTSQQVLKHYESGHVCGDGFDIVDGNPTGAIRASIGYMTTKENIDFLLLLIYNCWIKPSNINQNLIKNPTLLLQANRDSNQNVQQMENSHTLKSNKLLQIFVYPIKSCAPFQVKSTWTIGPHGLLYDRQWLIVNSNGVPLTAKREPKLCLIEPTIDISSRQLILHFHGDDDKNNAVVPLDISSFSKNYSVEASLCNSKVCGDSIVGLDCGESVSTWLCRVLDRSNLKLIRMSPDHHRKPRNSLEEISLANQSQFLLLSMPSLTQLARELRSNGVLSSLNIPTSPSPTTYEEENGREDLDEKINRENCNYLDDDAILQAVVVENLIGRFRGNLVIGGSDLDHAAYEEETWKGIRIGGTDFKCGGPCMRCATICMDPLTGKKSAEPFLTLSRIRGGRPNFGVHLYASRPTDTDYNFMATRTPFLKTLRIGSHYEVVDNAEEQNCVKDKLEALRNID</sequence>
<dbReference type="InterPro" id="IPR015421">
    <property type="entry name" value="PyrdxlP-dep_Trfase_major"/>
</dbReference>
<dbReference type="GO" id="GO:0030151">
    <property type="term" value="F:molybdenum ion binding"/>
    <property type="evidence" value="ECO:0007669"/>
    <property type="project" value="UniProtKB-UniRule"/>
</dbReference>
<dbReference type="Gene3D" id="3.90.1150.10">
    <property type="entry name" value="Aspartate Aminotransferase, domain 1"/>
    <property type="match status" value="1"/>
</dbReference>
<comment type="caution">
    <text evidence="7">The sequence shown here is derived from an EMBL/GenBank/DDBJ whole genome shotgun (WGS) entry which is preliminary data.</text>
</comment>
<evidence type="ECO:0000256" key="1">
    <source>
        <dbReference type="ARBA" id="ARBA00022679"/>
    </source>
</evidence>
<evidence type="ECO:0000259" key="6">
    <source>
        <dbReference type="PROSITE" id="PS51340"/>
    </source>
</evidence>
<keyword evidence="1 4" id="KW-0808">Transferase</keyword>
<dbReference type="SUPFAM" id="SSF141673">
    <property type="entry name" value="MOSC N-terminal domain-like"/>
    <property type="match status" value="1"/>
</dbReference>
<feature type="compositionally biased region" description="Low complexity" evidence="5">
    <location>
        <begin position="171"/>
        <end position="184"/>
    </location>
</feature>
<keyword evidence="3 4" id="KW-0501">Molybdenum cofactor biosynthesis</keyword>